<feature type="signal peptide" evidence="1">
    <location>
        <begin position="1"/>
        <end position="25"/>
    </location>
</feature>
<keyword evidence="1" id="KW-0732">Signal</keyword>
<dbReference type="PANTHER" id="PTHR36919">
    <property type="entry name" value="BLR1215 PROTEIN"/>
    <property type="match status" value="1"/>
</dbReference>
<dbReference type="Proteomes" id="UP000199437">
    <property type="component" value="Unassembled WGS sequence"/>
</dbReference>
<feature type="chain" id="PRO_5011761243" description="DUF2147 domain-containing protein" evidence="1">
    <location>
        <begin position="26"/>
        <end position="145"/>
    </location>
</feature>
<dbReference type="Pfam" id="PF09917">
    <property type="entry name" value="DUF2147"/>
    <property type="match status" value="1"/>
</dbReference>
<dbReference type="PANTHER" id="PTHR36919:SF2">
    <property type="entry name" value="BLL6627 PROTEIN"/>
    <property type="match status" value="1"/>
</dbReference>
<dbReference type="InterPro" id="IPR019223">
    <property type="entry name" value="DUF2147"/>
</dbReference>
<evidence type="ECO:0000259" key="2">
    <source>
        <dbReference type="Pfam" id="PF09917"/>
    </source>
</evidence>
<accession>A0A1I0QTH5</accession>
<dbReference type="Gene3D" id="2.40.128.520">
    <property type="match status" value="1"/>
</dbReference>
<dbReference type="GeneID" id="99987324"/>
<organism evidence="3 4">
    <name type="scientific">Roseivirga pacifica</name>
    <dbReference type="NCBI Taxonomy" id="1267423"/>
    <lineage>
        <taxon>Bacteria</taxon>
        <taxon>Pseudomonadati</taxon>
        <taxon>Bacteroidota</taxon>
        <taxon>Cytophagia</taxon>
        <taxon>Cytophagales</taxon>
        <taxon>Roseivirgaceae</taxon>
        <taxon>Roseivirga</taxon>
    </lineage>
</organism>
<evidence type="ECO:0000256" key="1">
    <source>
        <dbReference type="SAM" id="SignalP"/>
    </source>
</evidence>
<evidence type="ECO:0000313" key="4">
    <source>
        <dbReference type="Proteomes" id="UP000199437"/>
    </source>
</evidence>
<dbReference type="EMBL" id="FOIR01000002">
    <property type="protein sequence ID" value="SEW30239.1"/>
    <property type="molecule type" value="Genomic_DNA"/>
</dbReference>
<protein>
    <recommendedName>
        <fullName evidence="2">DUF2147 domain-containing protein</fullName>
    </recommendedName>
</protein>
<reference evidence="4" key="1">
    <citation type="submission" date="2016-10" db="EMBL/GenBank/DDBJ databases">
        <authorList>
            <person name="Varghese N."/>
            <person name="Submissions S."/>
        </authorList>
    </citation>
    <scope>NUCLEOTIDE SEQUENCE [LARGE SCALE GENOMIC DNA]</scope>
    <source>
        <strain evidence="4">CGMCC 1.12402</strain>
    </source>
</reference>
<evidence type="ECO:0000313" key="3">
    <source>
        <dbReference type="EMBL" id="SEW30239.1"/>
    </source>
</evidence>
<name>A0A1I0QTH5_9BACT</name>
<keyword evidence="4" id="KW-1185">Reference proteome</keyword>
<gene>
    <name evidence="3" type="ORF">SAMN05216290_2632</name>
</gene>
<dbReference type="RefSeq" id="WP_245733590.1">
    <property type="nucleotide sequence ID" value="NZ_FOIR01000002.1"/>
</dbReference>
<sequence length="145" mass="16556">MMKSAFSLFALVTVFVLGTAMQNNPDDVLGFWMTDDGGAKIEIFKEAGKYHGKIVWLKEPLNEQGKPKLDKENPDDALKTRPIIGMKLVKDFVFDDGQWEDGEIYDPKEGKTYSCRMRLKKEKLEVRGYIGAPMFGKTVVWTRTE</sequence>
<dbReference type="AlphaFoldDB" id="A0A1I0QTH5"/>
<proteinExistence type="predicted"/>
<feature type="domain" description="DUF2147" evidence="2">
    <location>
        <begin position="30"/>
        <end position="143"/>
    </location>
</feature>